<name>A0A7U4QM20_DESA2</name>
<evidence type="ECO:0000313" key="3">
    <source>
        <dbReference type="EMBL" id="AMM41846.1"/>
    </source>
</evidence>
<dbReference type="Proteomes" id="UP000070560">
    <property type="component" value="Chromosome"/>
</dbReference>
<dbReference type="PANTHER" id="PTHR11060">
    <property type="entry name" value="PROTEIN MEMO1"/>
    <property type="match status" value="1"/>
</dbReference>
<dbReference type="InterPro" id="IPR002737">
    <property type="entry name" value="MEMO1_fam"/>
</dbReference>
<gene>
    <name evidence="3" type="ORF">HS1_002055</name>
</gene>
<dbReference type="EMBL" id="CP013015">
    <property type="protein sequence ID" value="AMM41846.1"/>
    <property type="molecule type" value="Genomic_DNA"/>
</dbReference>
<protein>
    <recommendedName>
        <fullName evidence="2">MEMO1 family protein HS1_002055</fullName>
    </recommendedName>
</protein>
<dbReference type="RefSeq" id="WP_066064973.1">
    <property type="nucleotide sequence ID" value="NZ_CP013015.1"/>
</dbReference>
<dbReference type="NCBIfam" id="TIGR04336">
    <property type="entry name" value="AmmeMemoSam_B"/>
    <property type="match status" value="1"/>
</dbReference>
<evidence type="ECO:0000256" key="2">
    <source>
        <dbReference type="HAMAP-Rule" id="MF_00055"/>
    </source>
</evidence>
<proteinExistence type="inferred from homology"/>
<dbReference type="HAMAP" id="MF_00055">
    <property type="entry name" value="MEMO1"/>
    <property type="match status" value="1"/>
</dbReference>
<organism evidence="3 4">
    <name type="scientific">Desulfofervidus auxilii</name>
    <dbReference type="NCBI Taxonomy" id="1621989"/>
    <lineage>
        <taxon>Bacteria</taxon>
        <taxon>Pseudomonadati</taxon>
        <taxon>Thermodesulfobacteriota</taxon>
        <taxon>Candidatus Desulfofervidia</taxon>
        <taxon>Candidatus Desulfofervidales</taxon>
        <taxon>Candidatus Desulfofervidaceae</taxon>
        <taxon>Candidatus Desulfofervidus</taxon>
    </lineage>
</organism>
<dbReference type="NCBIfam" id="NF001987">
    <property type="entry name" value="PRK00782.1"/>
    <property type="match status" value="1"/>
</dbReference>
<dbReference type="SUPFAM" id="SSF53213">
    <property type="entry name" value="LigB-like"/>
    <property type="match status" value="1"/>
</dbReference>
<accession>A0A7U4QM20</accession>
<keyword evidence="4" id="KW-1185">Reference proteome</keyword>
<dbReference type="OrthoDB" id="9785549at2"/>
<dbReference type="Pfam" id="PF01875">
    <property type="entry name" value="Memo"/>
    <property type="match status" value="1"/>
</dbReference>
<evidence type="ECO:0000313" key="4">
    <source>
        <dbReference type="Proteomes" id="UP000070560"/>
    </source>
</evidence>
<dbReference type="KEGG" id="daw:HS1_002055"/>
<dbReference type="Gene3D" id="3.40.830.10">
    <property type="entry name" value="LigB-like"/>
    <property type="match status" value="1"/>
</dbReference>
<reference evidence="3 4" key="1">
    <citation type="submission" date="2015-10" db="EMBL/GenBank/DDBJ databases">
        <title>Candidatus Desulfofervidus auxilii, a hydrogenotrophic sulfate-reducing bacterium involved in the thermophilic anaerobic oxidation of methane.</title>
        <authorList>
            <person name="Krukenberg V."/>
            <person name="Richter M."/>
            <person name="Wegener G."/>
        </authorList>
    </citation>
    <scope>NUCLEOTIDE SEQUENCE [LARGE SCALE GENOMIC DNA]</scope>
    <source>
        <strain evidence="3 4">HS1</strain>
    </source>
</reference>
<comment type="similarity">
    <text evidence="1 2">Belongs to the MEMO1 family.</text>
</comment>
<dbReference type="CDD" id="cd07361">
    <property type="entry name" value="MEMO_like"/>
    <property type="match status" value="1"/>
</dbReference>
<evidence type="ECO:0000256" key="1">
    <source>
        <dbReference type="ARBA" id="ARBA00006315"/>
    </source>
</evidence>
<sequence length="266" mass="28869">MIRNPVVAGQFYPSEPKILIHYLENYIKKRPKESALGAIVPHAGYMYSGGVAGAVYGCLQLPDTFIVLGPNHSGMGKPFAVMDSGVWKTPLGEVSINENLAQAILMESELFTPDVMAHNYEHSIEVQLPFLQYLKSDFSFVPIVLSHTWYSNCEIMGNALAKAIQKFGKPTLIIASSDMTHYEPHETAKAKDSLAIEQILALDAAGLYETVHSNNITMCGIIPATVMLVATKLLGAKKAELVSYATSGDISGDYSQVVGYAGIIIK</sequence>
<dbReference type="AlphaFoldDB" id="A0A7U4QM20"/>
<dbReference type="PANTHER" id="PTHR11060:SF0">
    <property type="entry name" value="PROTEIN MEMO1"/>
    <property type="match status" value="1"/>
</dbReference>